<name>A0A6G7Y8S0_9ACTN</name>
<dbReference type="PANTHER" id="PTHR43133">
    <property type="entry name" value="RNA POLYMERASE ECF-TYPE SIGMA FACTO"/>
    <property type="match status" value="1"/>
</dbReference>
<dbReference type="InterPro" id="IPR000838">
    <property type="entry name" value="RNA_pol_sigma70_ECF_CS"/>
</dbReference>
<evidence type="ECO:0000256" key="3">
    <source>
        <dbReference type="ARBA" id="ARBA00023082"/>
    </source>
</evidence>
<dbReference type="GO" id="GO:0006352">
    <property type="term" value="P:DNA-templated transcription initiation"/>
    <property type="evidence" value="ECO:0007669"/>
    <property type="project" value="InterPro"/>
</dbReference>
<evidence type="ECO:0000259" key="8">
    <source>
        <dbReference type="Pfam" id="PF08281"/>
    </source>
</evidence>
<feature type="domain" description="Putative zinc-finger" evidence="9">
    <location>
        <begin position="190"/>
        <end position="221"/>
    </location>
</feature>
<dbReference type="PROSITE" id="PS01063">
    <property type="entry name" value="SIGMA70_ECF"/>
    <property type="match status" value="1"/>
</dbReference>
<dbReference type="NCBIfam" id="TIGR02937">
    <property type="entry name" value="sigma70-ECF"/>
    <property type="match status" value="1"/>
</dbReference>
<feature type="domain" description="RNA polymerase sigma-70 region 2" evidence="7">
    <location>
        <begin position="21"/>
        <end position="80"/>
    </location>
</feature>
<dbReference type="GO" id="GO:0003677">
    <property type="term" value="F:DNA binding"/>
    <property type="evidence" value="ECO:0007669"/>
    <property type="project" value="UniProtKB-KW"/>
</dbReference>
<dbReference type="InterPro" id="IPR014284">
    <property type="entry name" value="RNA_pol_sigma-70_dom"/>
</dbReference>
<evidence type="ECO:0000259" key="7">
    <source>
        <dbReference type="Pfam" id="PF04542"/>
    </source>
</evidence>
<feature type="domain" description="RNA polymerase sigma factor 70 region 4 type 2" evidence="8">
    <location>
        <begin position="116"/>
        <end position="167"/>
    </location>
</feature>
<dbReference type="InterPro" id="IPR013325">
    <property type="entry name" value="RNA_pol_sigma_r2"/>
</dbReference>
<keyword evidence="4 6" id="KW-0238">DNA-binding</keyword>
<proteinExistence type="inferred from homology"/>
<keyword evidence="3 6" id="KW-0731">Sigma factor</keyword>
<dbReference type="Gene3D" id="1.10.10.10">
    <property type="entry name" value="Winged helix-like DNA-binding domain superfamily/Winged helix DNA-binding domain"/>
    <property type="match status" value="1"/>
</dbReference>
<dbReference type="AlphaFoldDB" id="A0A6G7Y8S0"/>
<dbReference type="InterPro" id="IPR041916">
    <property type="entry name" value="Anti_sigma_zinc_sf"/>
</dbReference>
<dbReference type="Gene3D" id="1.10.1740.10">
    <property type="match status" value="1"/>
</dbReference>
<keyword evidence="11" id="KW-1185">Reference proteome</keyword>
<dbReference type="InterPro" id="IPR007627">
    <property type="entry name" value="RNA_pol_sigma70_r2"/>
</dbReference>
<dbReference type="RefSeq" id="WP_166234276.1">
    <property type="nucleotide sequence ID" value="NZ_CP049865.1"/>
</dbReference>
<evidence type="ECO:0000313" key="10">
    <source>
        <dbReference type="EMBL" id="QIK73205.1"/>
    </source>
</evidence>
<dbReference type="InterPro" id="IPR027383">
    <property type="entry name" value="Znf_put"/>
</dbReference>
<dbReference type="Gene3D" id="1.10.10.1320">
    <property type="entry name" value="Anti-sigma factor, zinc-finger domain"/>
    <property type="match status" value="1"/>
</dbReference>
<protein>
    <recommendedName>
        <fullName evidence="6">RNA polymerase sigma factor</fullName>
    </recommendedName>
</protein>
<evidence type="ECO:0000256" key="6">
    <source>
        <dbReference type="RuleBase" id="RU000716"/>
    </source>
</evidence>
<organism evidence="10 11">
    <name type="scientific">Propioniciclava coleopterorum</name>
    <dbReference type="NCBI Taxonomy" id="2714937"/>
    <lineage>
        <taxon>Bacteria</taxon>
        <taxon>Bacillati</taxon>
        <taxon>Actinomycetota</taxon>
        <taxon>Actinomycetes</taxon>
        <taxon>Propionibacteriales</taxon>
        <taxon>Propionibacteriaceae</taxon>
        <taxon>Propioniciclava</taxon>
    </lineage>
</organism>
<keyword evidence="5 6" id="KW-0804">Transcription</keyword>
<evidence type="ECO:0000256" key="4">
    <source>
        <dbReference type="ARBA" id="ARBA00023125"/>
    </source>
</evidence>
<evidence type="ECO:0000256" key="5">
    <source>
        <dbReference type="ARBA" id="ARBA00023163"/>
    </source>
</evidence>
<dbReference type="EMBL" id="CP049865">
    <property type="protein sequence ID" value="QIK73205.1"/>
    <property type="molecule type" value="Genomic_DNA"/>
</dbReference>
<dbReference type="PANTHER" id="PTHR43133:SF8">
    <property type="entry name" value="RNA POLYMERASE SIGMA FACTOR HI_1459-RELATED"/>
    <property type="match status" value="1"/>
</dbReference>
<dbReference type="Proteomes" id="UP000501058">
    <property type="component" value="Chromosome"/>
</dbReference>
<gene>
    <name evidence="10" type="ORF">G7070_14235</name>
</gene>
<dbReference type="InterPro" id="IPR013324">
    <property type="entry name" value="RNA_pol_sigma_r3/r4-like"/>
</dbReference>
<dbReference type="KEGG" id="prv:G7070_14235"/>
<evidence type="ECO:0000259" key="9">
    <source>
        <dbReference type="Pfam" id="PF13490"/>
    </source>
</evidence>
<dbReference type="GO" id="GO:0016987">
    <property type="term" value="F:sigma factor activity"/>
    <property type="evidence" value="ECO:0007669"/>
    <property type="project" value="UniProtKB-KW"/>
</dbReference>
<dbReference type="InterPro" id="IPR039425">
    <property type="entry name" value="RNA_pol_sigma-70-like"/>
</dbReference>
<dbReference type="SUPFAM" id="SSF88946">
    <property type="entry name" value="Sigma2 domain of RNA polymerase sigma factors"/>
    <property type="match status" value="1"/>
</dbReference>
<reference evidence="10 11" key="1">
    <citation type="submission" date="2020-03" db="EMBL/GenBank/DDBJ databases">
        <title>Propioniciclava sp. nov., isolated from Hydrophilus acuminatus.</title>
        <authorList>
            <person name="Hyun D.-W."/>
            <person name="Bae J.-W."/>
        </authorList>
    </citation>
    <scope>NUCLEOTIDE SEQUENCE [LARGE SCALE GENOMIC DNA]</scope>
    <source>
        <strain evidence="10 11">HDW11</strain>
    </source>
</reference>
<dbReference type="Pfam" id="PF13490">
    <property type="entry name" value="zf-HC2"/>
    <property type="match status" value="1"/>
</dbReference>
<evidence type="ECO:0000313" key="11">
    <source>
        <dbReference type="Proteomes" id="UP000501058"/>
    </source>
</evidence>
<dbReference type="InterPro" id="IPR036388">
    <property type="entry name" value="WH-like_DNA-bd_sf"/>
</dbReference>
<accession>A0A6G7Y8S0</accession>
<dbReference type="Pfam" id="PF08281">
    <property type="entry name" value="Sigma70_r4_2"/>
    <property type="match status" value="1"/>
</dbReference>
<evidence type="ECO:0000256" key="1">
    <source>
        <dbReference type="ARBA" id="ARBA00010641"/>
    </source>
</evidence>
<comment type="similarity">
    <text evidence="1 6">Belongs to the sigma-70 factor family. ECF subfamily.</text>
</comment>
<dbReference type="SUPFAM" id="SSF88659">
    <property type="entry name" value="Sigma3 and sigma4 domains of RNA polymerase sigma factors"/>
    <property type="match status" value="1"/>
</dbReference>
<keyword evidence="2 6" id="KW-0805">Transcription regulation</keyword>
<dbReference type="CDD" id="cd06171">
    <property type="entry name" value="Sigma70_r4"/>
    <property type="match status" value="1"/>
</dbReference>
<dbReference type="InterPro" id="IPR013249">
    <property type="entry name" value="RNA_pol_sigma70_r4_t2"/>
</dbReference>
<evidence type="ECO:0000256" key="2">
    <source>
        <dbReference type="ARBA" id="ARBA00023015"/>
    </source>
</evidence>
<dbReference type="Pfam" id="PF04542">
    <property type="entry name" value="Sigma70_r2"/>
    <property type="match status" value="1"/>
</dbReference>
<sequence length="264" mass="28556">MSVQEDGGPVGLGDDLADRIPALLRYARAITDPVTADDLVQTTLLKALEHGHTFRGDAALGTWLHRILHHAFVDHLRRQREVPGGDLWDAVESRWRESDYTVDAAVVALRAGEAGALRDSLTRLPVRYRSAVVLHDMEGLTGAEVAEVQGVSLPAAKQRIRRGRMMLVDALAGADARRRATKGVPMDCWDARALVSDYLDAHLDHDAARALETHLEGCPTCPPLYSALVASRGAVSHLRAADAVISDEVADRLRDLVSGTDASA</sequence>
<dbReference type="GO" id="GO:0006950">
    <property type="term" value="P:response to stress"/>
    <property type="evidence" value="ECO:0007669"/>
    <property type="project" value="UniProtKB-ARBA"/>
</dbReference>